<dbReference type="Pfam" id="PF00069">
    <property type="entry name" value="Pkinase"/>
    <property type="match status" value="1"/>
</dbReference>
<gene>
    <name evidence="3" type="ORF">SLS63_011262</name>
</gene>
<name>A0ABR1NUL9_DIAER</name>
<protein>
    <recommendedName>
        <fullName evidence="2">Protein kinase domain-containing protein</fullName>
    </recommendedName>
</protein>
<dbReference type="PROSITE" id="PS50011">
    <property type="entry name" value="PROTEIN_KINASE_DOM"/>
    <property type="match status" value="1"/>
</dbReference>
<reference evidence="3 4" key="1">
    <citation type="submission" date="2024-02" db="EMBL/GenBank/DDBJ databases">
        <title>De novo assembly and annotation of 12 fungi associated with fruit tree decline syndrome in Ontario, Canada.</title>
        <authorList>
            <person name="Sulman M."/>
            <person name="Ellouze W."/>
            <person name="Ilyukhin E."/>
        </authorList>
    </citation>
    <scope>NUCLEOTIDE SEQUENCE [LARGE SCALE GENOMIC DNA]</scope>
    <source>
        <strain evidence="3 4">M169</strain>
    </source>
</reference>
<accession>A0ABR1NUL9</accession>
<dbReference type="InterPro" id="IPR011009">
    <property type="entry name" value="Kinase-like_dom_sf"/>
</dbReference>
<evidence type="ECO:0000313" key="4">
    <source>
        <dbReference type="Proteomes" id="UP001430848"/>
    </source>
</evidence>
<dbReference type="CDD" id="cd00180">
    <property type="entry name" value="PKc"/>
    <property type="match status" value="1"/>
</dbReference>
<organism evidence="3 4">
    <name type="scientific">Diaporthe eres</name>
    <name type="common">Phomopsis oblonga</name>
    <dbReference type="NCBI Taxonomy" id="83184"/>
    <lineage>
        <taxon>Eukaryota</taxon>
        <taxon>Fungi</taxon>
        <taxon>Dikarya</taxon>
        <taxon>Ascomycota</taxon>
        <taxon>Pezizomycotina</taxon>
        <taxon>Sordariomycetes</taxon>
        <taxon>Sordariomycetidae</taxon>
        <taxon>Diaporthales</taxon>
        <taxon>Diaporthaceae</taxon>
        <taxon>Diaporthe</taxon>
        <taxon>Diaporthe eres species complex</taxon>
    </lineage>
</organism>
<dbReference type="Proteomes" id="UP001430848">
    <property type="component" value="Unassembled WGS sequence"/>
</dbReference>
<feature type="compositionally biased region" description="Polar residues" evidence="1">
    <location>
        <begin position="145"/>
        <end position="155"/>
    </location>
</feature>
<dbReference type="InterPro" id="IPR000719">
    <property type="entry name" value="Prot_kinase_dom"/>
</dbReference>
<dbReference type="PANTHER" id="PTHR24359">
    <property type="entry name" value="SERINE/THREONINE-PROTEIN KINASE SBK1"/>
    <property type="match status" value="1"/>
</dbReference>
<dbReference type="SMART" id="SM00355">
    <property type="entry name" value="ZnF_C2H2"/>
    <property type="match status" value="2"/>
</dbReference>
<sequence>MTGVDYYRQPTASESDQDMMLDVGDSQQPAGAQAQHLESLKAVEDTLSRMNRLGVTIRQSSGAKAIMRARKFAETLDLGYFTSLCSAAVQFLYPGAQQSLKAYLSHLMTDLYARIQHLESRRRDLETRRARTPRLPTIDEAPADVNSTAGQSFQETPPPVLSHIVQPSFQGSVSQSDLSSVRMSYVLDQLRGPKQASTTSPKTFSIQVNQANYPRPPASEGKSTRCEYCSELLREDDLGGSAWRRHIDRDLKPYACLAEQCPEVDAVFPSFEAWFEHMQMHGRRWHQKNYQTTSWRCVICGDQQMYNNSQDLCSHMEKLHQDTFALSHIPAIARQSRVEHRAANGCLLCCFAIEPEEEEANQGASRPKRPRAPYAGEGAKSSRSSRSMTSPGAKMIEPDPLDSESSSDSDEQQVPEISELSRTVARHIAAHLQVLMLVTLRLSSLQNGQDDDASVEIQSNYAELDENYSVPGSDDSRKPSDIVSLNDGTMERDEEFAGDEEKTTILDYDTTEDRVPSPDIELDFSDVRRSFAPQDDKFLKKMIEHGSFQNHLPPRIPSAHSIHARCFGIKVSGFENTPWLPRNLFHEFLDRNLVEKTIRDEGFEERKIQKLVEYSCQHQRIFLTLAVTELIEKLSLLCSNEITDCDLPVRMETNSDGDFTLRSIEDPQNRKLAGFAKGKSSNGWKLSEVEQFVSKQWTFLAAVFKNDSFIYTFQEDQPLPYLLFDGASKTGHFSKVFKLGLHEDHVEPRDKPYPGLQKLLHKSGQRVFVIAVKRLKRPEDATEEEVTAFFRAERKTLNTMREIAHANLIQAIATYEKGEESKEGGERCFVFPWASGGNLRQLWMHRSPDSQDVFHWAWGQIRGLTEGLDKLHKKDTRHGDLKPENILIFNRGKHPELGSLVIADVGIAKYHAFETSVRKLKEVQTNTRFFTGQYEPPEIRLDQPTIISRKYDSWSLGCVLLEFIIWLQRGKDGLKKFHAERQLATANEDRFWDATVGGGRVLHPTASTWIKNLLGELKGRPELRAWRKLLKLVKSHLLVAVLDQRKYIWDFWPKLQQIHEECSAGSSQIRERSDMVLTKRRESTGRMIDDTDVSISQQKTSKLVDKWETVENTSLAEELLERLFMASSPGTYQLKKNLPNHLCDDCAAIDFGSQTYELHRSMQDLHKMTTRCALCNLLWRRLSGLRKTPQEPLKLIRVGSRVKALPTDETIISLYSEPGRQNDGLVVSSSDTG</sequence>
<dbReference type="InterPro" id="IPR013087">
    <property type="entry name" value="Znf_C2H2_type"/>
</dbReference>
<feature type="domain" description="Protein kinase" evidence="2">
    <location>
        <begin position="722"/>
        <end position="1039"/>
    </location>
</feature>
<dbReference type="EMBL" id="JAKNSF020000104">
    <property type="protein sequence ID" value="KAK7715846.1"/>
    <property type="molecule type" value="Genomic_DNA"/>
</dbReference>
<feature type="region of interest" description="Disordered" evidence="1">
    <location>
        <begin position="138"/>
        <end position="157"/>
    </location>
</feature>
<feature type="compositionally biased region" description="Acidic residues" evidence="1">
    <location>
        <begin position="399"/>
        <end position="413"/>
    </location>
</feature>
<evidence type="ECO:0000256" key="1">
    <source>
        <dbReference type="SAM" id="MobiDB-lite"/>
    </source>
</evidence>
<feature type="region of interest" description="Disordered" evidence="1">
    <location>
        <begin position="359"/>
        <end position="417"/>
    </location>
</feature>
<comment type="caution">
    <text evidence="3">The sequence shown here is derived from an EMBL/GenBank/DDBJ whole genome shotgun (WGS) entry which is preliminary data.</text>
</comment>
<dbReference type="PANTHER" id="PTHR24359:SF1">
    <property type="entry name" value="INHIBITOR OF NUCLEAR FACTOR KAPPA-B KINASE EPSILON SUBUNIT HOMOLOG 1-RELATED"/>
    <property type="match status" value="1"/>
</dbReference>
<evidence type="ECO:0000259" key="2">
    <source>
        <dbReference type="PROSITE" id="PS50011"/>
    </source>
</evidence>
<evidence type="ECO:0000313" key="3">
    <source>
        <dbReference type="EMBL" id="KAK7715846.1"/>
    </source>
</evidence>
<dbReference type="Gene3D" id="1.10.510.10">
    <property type="entry name" value="Transferase(Phosphotransferase) domain 1"/>
    <property type="match status" value="1"/>
</dbReference>
<dbReference type="SUPFAM" id="SSF56112">
    <property type="entry name" value="Protein kinase-like (PK-like)"/>
    <property type="match status" value="1"/>
</dbReference>
<keyword evidence="4" id="KW-1185">Reference proteome</keyword>
<proteinExistence type="predicted"/>
<feature type="region of interest" description="Disordered" evidence="1">
    <location>
        <begin position="464"/>
        <end position="504"/>
    </location>
</feature>
<dbReference type="SMART" id="SM00220">
    <property type="entry name" value="S_TKc"/>
    <property type="match status" value="1"/>
</dbReference>